<name>A0A6M5YI14_9BACT</name>
<keyword evidence="1" id="KW-0732">Signal</keyword>
<feature type="chain" id="PRO_5027069373" description="Lipocalin-like domain-containing protein" evidence="1">
    <location>
        <begin position="21"/>
        <end position="143"/>
    </location>
</feature>
<dbReference type="EMBL" id="CP053452">
    <property type="protein sequence ID" value="QJW93685.1"/>
    <property type="molecule type" value="Genomic_DNA"/>
</dbReference>
<evidence type="ECO:0000259" key="2">
    <source>
        <dbReference type="Pfam" id="PF13648"/>
    </source>
</evidence>
<accession>A0A6M5YI14</accession>
<dbReference type="Pfam" id="PF13648">
    <property type="entry name" value="Lipocalin_4"/>
    <property type="match status" value="1"/>
</dbReference>
<dbReference type="AlphaFoldDB" id="A0A6M5YI14"/>
<reference evidence="4" key="1">
    <citation type="submission" date="2020-05" db="EMBL/GenBank/DDBJ databases">
        <title>Frigoriglobus tundricola gen. nov., sp. nov., a psychrotolerant cellulolytic planctomycete of the family Gemmataceae with two divergent copies of 16S rRNA gene.</title>
        <authorList>
            <person name="Kulichevskaya I.S."/>
            <person name="Ivanova A.A."/>
            <person name="Naumoff D.G."/>
            <person name="Beletsky A.V."/>
            <person name="Rijpstra W.I.C."/>
            <person name="Sinninghe Damste J.S."/>
            <person name="Mardanov A.V."/>
            <person name="Ravin N.V."/>
            <person name="Dedysh S.N."/>
        </authorList>
    </citation>
    <scope>NUCLEOTIDE SEQUENCE [LARGE SCALE GENOMIC DNA]</scope>
    <source>
        <strain evidence="4">PL17</strain>
    </source>
</reference>
<evidence type="ECO:0000313" key="3">
    <source>
        <dbReference type="EMBL" id="QJW93685.1"/>
    </source>
</evidence>
<proteinExistence type="predicted"/>
<sequence>MRILIGCVVILALAFASAGADDKKDKKDKKDTKPAEISADKLIGKWITPAPKSGPGAAEFQKNAGNIPAHFFKKDGKYAVGPASGKGPNIEGTYTLEGDKLTITFPANAGSPEEVHKRVIKKLTDTELVYVEGKQTTSLKKDK</sequence>
<dbReference type="RefSeq" id="WP_171469837.1">
    <property type="nucleotide sequence ID" value="NZ_CP053452.2"/>
</dbReference>
<gene>
    <name evidence="3" type="ORF">FTUN_1193</name>
</gene>
<keyword evidence="4" id="KW-1185">Reference proteome</keyword>
<feature type="signal peptide" evidence="1">
    <location>
        <begin position="1"/>
        <end position="20"/>
    </location>
</feature>
<dbReference type="InterPro" id="IPR024311">
    <property type="entry name" value="Lipocalin-like"/>
</dbReference>
<evidence type="ECO:0000256" key="1">
    <source>
        <dbReference type="SAM" id="SignalP"/>
    </source>
</evidence>
<dbReference type="Proteomes" id="UP000503447">
    <property type="component" value="Chromosome"/>
</dbReference>
<dbReference type="KEGG" id="ftj:FTUN_1193"/>
<protein>
    <recommendedName>
        <fullName evidence="2">Lipocalin-like domain-containing protein</fullName>
    </recommendedName>
</protein>
<feature type="domain" description="Lipocalin-like" evidence="2">
    <location>
        <begin position="85"/>
        <end position="130"/>
    </location>
</feature>
<evidence type="ECO:0000313" key="4">
    <source>
        <dbReference type="Proteomes" id="UP000503447"/>
    </source>
</evidence>
<organism evidence="3 4">
    <name type="scientific">Frigoriglobus tundricola</name>
    <dbReference type="NCBI Taxonomy" id="2774151"/>
    <lineage>
        <taxon>Bacteria</taxon>
        <taxon>Pseudomonadati</taxon>
        <taxon>Planctomycetota</taxon>
        <taxon>Planctomycetia</taxon>
        <taxon>Gemmatales</taxon>
        <taxon>Gemmataceae</taxon>
        <taxon>Frigoriglobus</taxon>
    </lineage>
</organism>